<protein>
    <submittedName>
        <fullName evidence="1">Uncharacterized protein</fullName>
    </submittedName>
</protein>
<reference evidence="1" key="1">
    <citation type="submission" date="2014-09" db="EMBL/GenBank/DDBJ databases">
        <authorList>
            <person name="Magalhaes I.L.F."/>
            <person name="Oliveira U."/>
            <person name="Santos F.R."/>
            <person name="Vidigal T.H.D.A."/>
            <person name="Brescovit A.D."/>
            <person name="Santos A.J."/>
        </authorList>
    </citation>
    <scope>NUCLEOTIDE SEQUENCE</scope>
    <source>
        <tissue evidence="1">Shoot tissue taken approximately 20 cm above the soil surface</tissue>
    </source>
</reference>
<organism evidence="1">
    <name type="scientific">Arundo donax</name>
    <name type="common">Giant reed</name>
    <name type="synonym">Donax arundinaceus</name>
    <dbReference type="NCBI Taxonomy" id="35708"/>
    <lineage>
        <taxon>Eukaryota</taxon>
        <taxon>Viridiplantae</taxon>
        <taxon>Streptophyta</taxon>
        <taxon>Embryophyta</taxon>
        <taxon>Tracheophyta</taxon>
        <taxon>Spermatophyta</taxon>
        <taxon>Magnoliopsida</taxon>
        <taxon>Liliopsida</taxon>
        <taxon>Poales</taxon>
        <taxon>Poaceae</taxon>
        <taxon>PACMAD clade</taxon>
        <taxon>Arundinoideae</taxon>
        <taxon>Arundineae</taxon>
        <taxon>Arundo</taxon>
    </lineage>
</organism>
<accession>A0A0A9FSV4</accession>
<evidence type="ECO:0000313" key="1">
    <source>
        <dbReference type="EMBL" id="JAE13396.1"/>
    </source>
</evidence>
<reference evidence="1" key="2">
    <citation type="journal article" date="2015" name="Data Brief">
        <title>Shoot transcriptome of the giant reed, Arundo donax.</title>
        <authorList>
            <person name="Barrero R.A."/>
            <person name="Guerrero F.D."/>
            <person name="Moolhuijzen P."/>
            <person name="Goolsby J.A."/>
            <person name="Tidwell J."/>
            <person name="Bellgard S.E."/>
            <person name="Bellgard M.I."/>
        </authorList>
    </citation>
    <scope>NUCLEOTIDE SEQUENCE</scope>
    <source>
        <tissue evidence="1">Shoot tissue taken approximately 20 cm above the soil surface</tissue>
    </source>
</reference>
<dbReference type="AlphaFoldDB" id="A0A0A9FSV4"/>
<sequence length="74" mass="8676">MAKRKISMIRKQKEQLRIIHFTTTNLDTYTTALLMALSITLNIIIRLEVEIQLENFGLKHLQQLIQTHHIHLAS</sequence>
<dbReference type="EMBL" id="GBRH01184500">
    <property type="protein sequence ID" value="JAE13396.1"/>
    <property type="molecule type" value="Transcribed_RNA"/>
</dbReference>
<name>A0A0A9FSV4_ARUDO</name>
<proteinExistence type="predicted"/>